<dbReference type="Proteomes" id="UP001458880">
    <property type="component" value="Unassembled WGS sequence"/>
</dbReference>
<dbReference type="PANTHER" id="PTHR31649:SF10">
    <property type="entry name" value="IP19903P-RELATED"/>
    <property type="match status" value="1"/>
</dbReference>
<name>A0AAW1JFH5_POPJA</name>
<dbReference type="AlphaFoldDB" id="A0AAW1JFH5"/>
<accession>A0AAW1JFH5</accession>
<dbReference type="Pfam" id="PF11901">
    <property type="entry name" value="DM9"/>
    <property type="match status" value="1"/>
</dbReference>
<keyword evidence="3" id="KW-1185">Reference proteome</keyword>
<dbReference type="EMBL" id="JASPKY010000396">
    <property type="protein sequence ID" value="KAK9702277.1"/>
    <property type="molecule type" value="Genomic_DNA"/>
</dbReference>
<proteinExistence type="predicted"/>
<evidence type="ECO:0000313" key="3">
    <source>
        <dbReference type="Proteomes" id="UP001458880"/>
    </source>
</evidence>
<evidence type="ECO:0000256" key="1">
    <source>
        <dbReference type="SAM" id="Phobius"/>
    </source>
</evidence>
<organism evidence="2 3">
    <name type="scientific">Popillia japonica</name>
    <name type="common">Japanese beetle</name>
    <dbReference type="NCBI Taxonomy" id="7064"/>
    <lineage>
        <taxon>Eukaryota</taxon>
        <taxon>Metazoa</taxon>
        <taxon>Ecdysozoa</taxon>
        <taxon>Arthropoda</taxon>
        <taxon>Hexapoda</taxon>
        <taxon>Insecta</taxon>
        <taxon>Pterygota</taxon>
        <taxon>Neoptera</taxon>
        <taxon>Endopterygota</taxon>
        <taxon>Coleoptera</taxon>
        <taxon>Polyphaga</taxon>
        <taxon>Scarabaeiformia</taxon>
        <taxon>Scarabaeidae</taxon>
        <taxon>Rutelinae</taxon>
        <taxon>Popillia</taxon>
    </lineage>
</organism>
<keyword evidence="1" id="KW-0812">Transmembrane</keyword>
<keyword evidence="1" id="KW-0472">Membrane</keyword>
<keyword evidence="1" id="KW-1133">Transmembrane helix</keyword>
<comment type="caution">
    <text evidence="2">The sequence shown here is derived from an EMBL/GenBank/DDBJ whole genome shotgun (WGS) entry which is preliminary data.</text>
</comment>
<feature type="transmembrane region" description="Helical" evidence="1">
    <location>
        <begin position="23"/>
        <end position="45"/>
    </location>
</feature>
<sequence>MTFLKEKVVVYCEIAERIIRTNFVIFGLVFVVTRSLDFIATLVLLNKMLTKILILWCCFISICLAAVEHNYYWRDYRGTVPDDAFSGAENLYVAQISSYWLIPGTFDAKAKEAYTEQGNKIVAKSNFKLLCDLHANNFYWKKVSVNDLVGNELEDLVVGGMELDTTLYIGKAYHAGEIKIGKVFPPTHEFKGLRLWTQSNGTYVTETFEVLKYRLRHKYKHVCDCKFEHVAL</sequence>
<reference evidence="2 3" key="1">
    <citation type="journal article" date="2024" name="BMC Genomics">
        <title>De novo assembly and annotation of Popillia japonica's genome with initial clues to its potential as an invasive pest.</title>
        <authorList>
            <person name="Cucini C."/>
            <person name="Boschi S."/>
            <person name="Funari R."/>
            <person name="Cardaioli E."/>
            <person name="Iannotti N."/>
            <person name="Marturano G."/>
            <person name="Paoli F."/>
            <person name="Bruttini M."/>
            <person name="Carapelli A."/>
            <person name="Frati F."/>
            <person name="Nardi F."/>
        </authorList>
    </citation>
    <scope>NUCLEOTIDE SEQUENCE [LARGE SCALE GENOMIC DNA]</scope>
    <source>
        <strain evidence="2">DMR45628</strain>
    </source>
</reference>
<dbReference type="InterPro" id="IPR006616">
    <property type="entry name" value="DM9_repeat"/>
</dbReference>
<feature type="transmembrane region" description="Helical" evidence="1">
    <location>
        <begin position="52"/>
        <end position="73"/>
    </location>
</feature>
<gene>
    <name evidence="2" type="ORF">QE152_g30090</name>
</gene>
<evidence type="ECO:0000313" key="2">
    <source>
        <dbReference type="EMBL" id="KAK9702277.1"/>
    </source>
</evidence>
<dbReference type="PANTHER" id="PTHR31649">
    <property type="entry name" value="AGAP009604-PA"/>
    <property type="match status" value="1"/>
</dbReference>
<protein>
    <submittedName>
        <fullName evidence="2">Uncharacterized protein</fullName>
    </submittedName>
</protein>